<organism evidence="1 2">
    <name type="scientific">Aquirhabdus parva</name>
    <dbReference type="NCBI Taxonomy" id="2283318"/>
    <lineage>
        <taxon>Bacteria</taxon>
        <taxon>Pseudomonadati</taxon>
        <taxon>Pseudomonadota</taxon>
        <taxon>Gammaproteobacteria</taxon>
        <taxon>Moraxellales</taxon>
        <taxon>Moraxellaceae</taxon>
        <taxon>Aquirhabdus</taxon>
    </lineage>
</organism>
<dbReference type="OrthoDB" id="6073551at2"/>
<sequence length="426" mass="43443">MGGFLAGFATPVSAMQVLDDQTLGEETGQAAFYTSYGAPSGTGSGTNSSDFGFYTLGVQGKVDINTNIQHLQLGCGGVNGPGCDIDINNLSLSGNPGTGTCASGAARASCDATLTNPFLRLAIKNPTTLATREVVGLQLGAQNVTGLLTAGTENSTTPNGINSLSGYMSVAASSGTATTAARSMTYADTGNQAINGQVKGSLLTNSCGGFLDPCINVSYSSTNYTLNLSSATAPLTTNATVVNGKRLSSIGLTGTANVGQIDFAGPLTATVAGFLNLNKQVTGNITGLIADLTIQENLGFVHSIPLNNPFSLSLQKQDVMWPGAPAVAQTGWWMAFNDPINIGNVTPSSQVQITNAVLAQVIPKISTYLTNNPTNCGNLLTGCVGGSDLAVGNVALTNAHVAFPLTDLQLAAQSFPPNCYGSLKFC</sequence>
<protein>
    <submittedName>
        <fullName evidence="1">Uncharacterized protein</fullName>
    </submittedName>
</protein>
<evidence type="ECO:0000313" key="1">
    <source>
        <dbReference type="EMBL" id="AXI01861.1"/>
    </source>
</evidence>
<dbReference type="Proteomes" id="UP000253940">
    <property type="component" value="Chromosome"/>
</dbReference>
<gene>
    <name evidence="1" type="ORF">HYN46_02580</name>
</gene>
<keyword evidence="2" id="KW-1185">Reference proteome</keyword>
<reference evidence="1 2" key="1">
    <citation type="submission" date="2018-07" db="EMBL/GenBank/DDBJ databases">
        <title>Genome sequencing of Moraxellaceae gen. HYN0046.</title>
        <authorList>
            <person name="Kim M."/>
            <person name="Yi H."/>
        </authorList>
    </citation>
    <scope>NUCLEOTIDE SEQUENCE [LARGE SCALE GENOMIC DNA]</scope>
    <source>
        <strain evidence="1 2">HYN0046</strain>
    </source>
</reference>
<dbReference type="AlphaFoldDB" id="A0A345P3K2"/>
<accession>A0A345P3K2</accession>
<dbReference type="KEGG" id="mbah:HYN46_02580"/>
<proteinExistence type="predicted"/>
<name>A0A345P3K2_9GAMM</name>
<dbReference type="EMBL" id="CP031222">
    <property type="protein sequence ID" value="AXI01861.1"/>
    <property type="molecule type" value="Genomic_DNA"/>
</dbReference>
<evidence type="ECO:0000313" key="2">
    <source>
        <dbReference type="Proteomes" id="UP000253940"/>
    </source>
</evidence>
<dbReference type="RefSeq" id="WP_114897971.1">
    <property type="nucleotide sequence ID" value="NZ_CP031222.1"/>
</dbReference>